<evidence type="ECO:0000313" key="11">
    <source>
        <dbReference type="Proteomes" id="UP000571857"/>
    </source>
</evidence>
<dbReference type="Proteomes" id="UP001241571">
    <property type="component" value="Unassembled WGS sequence"/>
</dbReference>
<reference evidence="8 10" key="2">
    <citation type="submission" date="2020-03" db="EMBL/GenBank/DDBJ databases">
        <title>Characterization of ganglioside-mimicking enterococci.</title>
        <authorList>
            <person name="Patry R.T."/>
            <person name="Nothaft H."/>
            <person name="Bridger R."/>
            <person name="Shajahan A."/>
            <person name="Huynh S."/>
            <person name="Sanchez S."/>
            <person name="Azadi P."/>
            <person name="Cooper K."/>
            <person name="Miller W.G."/>
            <person name="Parker C.T."/>
            <person name="Wells L."/>
            <person name="Szymanski C.M."/>
        </authorList>
    </citation>
    <scope>NUCLEOTIDE SEQUENCE [LARGE SCALE GENOMIC DNA]</scope>
    <source>
        <strain evidence="8 10">EGM181</strain>
    </source>
</reference>
<dbReference type="Gene3D" id="3.40.50.300">
    <property type="entry name" value="P-loop containing nucleotide triphosphate hydrolases"/>
    <property type="match status" value="1"/>
</dbReference>
<dbReference type="PANTHER" id="PTHR43158">
    <property type="entry name" value="SKFA PEPTIDE EXPORT ATP-BINDING PROTEIN SKFE"/>
    <property type="match status" value="1"/>
</dbReference>
<accession>A0A1V8Z671</accession>
<dbReference type="GO" id="GO:0005524">
    <property type="term" value="F:ATP binding"/>
    <property type="evidence" value="ECO:0007669"/>
    <property type="project" value="UniProtKB-KW"/>
</dbReference>
<dbReference type="AlphaFoldDB" id="A0A1V8Z671"/>
<sequence length="293" mass="33401">MNLEGVTKKIEGTTILEDVTFSLRKNEIVGLIGRNGSGKTTLFRTLSGQYALDGGEIMIDGQSLAQKPQLKENLFYIDEKENFLAAYSLKKINAFYRLAYSHFNQNLYLELMQSNGLPLGHSYRRMSKGMQGLYKMILAIASNADYLLLDEPFDGLDIIVRKKVIGLLLENLSESNRTAIIASHNLNELENIIDRALLIKGRTIAKDYRLETMRENARKIQFVFRGKQVPPMIKQHSKLINRQGRVIVALFEEYDAALEEQIRQLEPLLFEELPLTLEDLFEANLSQESLLKG</sequence>
<protein>
    <submittedName>
        <fullName evidence="7">ATP-binding cassette domain-containing protein</fullName>
    </submittedName>
</protein>
<evidence type="ECO:0000313" key="9">
    <source>
        <dbReference type="Proteomes" id="UP000439965"/>
    </source>
</evidence>
<dbReference type="SMART" id="SM00382">
    <property type="entry name" value="AAA"/>
    <property type="match status" value="1"/>
</dbReference>
<dbReference type="InterPro" id="IPR003593">
    <property type="entry name" value="AAA+_ATPase"/>
</dbReference>
<keyword evidence="2 7" id="KW-0067">ATP-binding</keyword>
<dbReference type="EMBL" id="CP050485">
    <property type="protein sequence ID" value="QOG26650.1"/>
    <property type="molecule type" value="Genomic_DNA"/>
</dbReference>
<dbReference type="EMBL" id="WVTI01000002">
    <property type="protein sequence ID" value="MXS25183.1"/>
    <property type="molecule type" value="Genomic_DNA"/>
</dbReference>
<dbReference type="Proteomes" id="UP000516696">
    <property type="component" value="Chromosome"/>
</dbReference>
<proteinExistence type="predicted"/>
<dbReference type="EMBL" id="JASUBT010000010">
    <property type="protein sequence ID" value="MDL4936740.1"/>
    <property type="molecule type" value="Genomic_DNA"/>
</dbReference>
<dbReference type="InterPro" id="IPR027417">
    <property type="entry name" value="P-loop_NTPase"/>
</dbReference>
<evidence type="ECO:0000313" key="12">
    <source>
        <dbReference type="Proteomes" id="UP001241571"/>
    </source>
</evidence>
<evidence type="ECO:0000313" key="6">
    <source>
        <dbReference type="EMBL" id="MDT2691351.1"/>
    </source>
</evidence>
<dbReference type="InterPro" id="IPR003439">
    <property type="entry name" value="ABC_transporter-like_ATP-bd"/>
</dbReference>
<keyword evidence="1" id="KW-0547">Nucleotide-binding</keyword>
<evidence type="ECO:0000256" key="2">
    <source>
        <dbReference type="ARBA" id="ARBA00022840"/>
    </source>
</evidence>
<dbReference type="Proteomes" id="UP000571857">
    <property type="component" value="Unassembled WGS sequence"/>
</dbReference>
<evidence type="ECO:0000259" key="3">
    <source>
        <dbReference type="PROSITE" id="PS50893"/>
    </source>
</evidence>
<dbReference type="Proteomes" id="UP001183682">
    <property type="component" value="Unassembled WGS sequence"/>
</dbReference>
<dbReference type="CDD" id="cd03230">
    <property type="entry name" value="ABC_DR_subfamily_A"/>
    <property type="match status" value="1"/>
</dbReference>
<evidence type="ECO:0000313" key="7">
    <source>
        <dbReference type="EMBL" id="MXS25183.1"/>
    </source>
</evidence>
<evidence type="ECO:0000313" key="5">
    <source>
        <dbReference type="EMBL" id="MDL4936740.1"/>
    </source>
</evidence>
<dbReference type="EMBL" id="JARPZN010000013">
    <property type="protein sequence ID" value="MDT2691351.1"/>
    <property type="molecule type" value="Genomic_DNA"/>
</dbReference>
<name>A0A1V8Z671_ENTGA</name>
<reference evidence="5 12" key="5">
    <citation type="submission" date="2023-06" db="EMBL/GenBank/DDBJ databases">
        <title>Acute promotion of culturable opportunistic pathogens and persistent increase of antibiotic resistance following antibiotic exposure in mouse gut microbiota.</title>
        <authorList>
            <person name="Li L."/>
            <person name="Wang B."/>
            <person name="Sun Y."/>
            <person name="Wang M."/>
            <person name="Xu H."/>
        </authorList>
    </citation>
    <scope>NUCLEOTIDE SEQUENCE [LARGE SCALE GENOMIC DNA]</scope>
    <source>
        <strain evidence="5 12">CRI2_2</strain>
    </source>
</reference>
<evidence type="ECO:0000313" key="8">
    <source>
        <dbReference type="EMBL" id="QOG26650.1"/>
    </source>
</evidence>
<dbReference type="Pfam" id="PF00005">
    <property type="entry name" value="ABC_tran"/>
    <property type="match status" value="1"/>
</dbReference>
<dbReference type="GO" id="GO:0016887">
    <property type="term" value="F:ATP hydrolysis activity"/>
    <property type="evidence" value="ECO:0007669"/>
    <property type="project" value="InterPro"/>
</dbReference>
<evidence type="ECO:0000313" key="10">
    <source>
        <dbReference type="Proteomes" id="UP000516696"/>
    </source>
</evidence>
<evidence type="ECO:0000313" key="4">
    <source>
        <dbReference type="EMBL" id="MBA0971040.1"/>
    </source>
</evidence>
<gene>
    <name evidence="8" type="ORF">EGM181_04920</name>
    <name evidence="7" type="ORF">GTI89_03705</name>
    <name evidence="4" type="ORF">HWH42_00270</name>
    <name evidence="6" type="ORF">P7E30_14340</name>
    <name evidence="5" type="ORF">QRX88_13520</name>
</gene>
<dbReference type="Proteomes" id="UP000439965">
    <property type="component" value="Unassembled WGS sequence"/>
</dbReference>
<dbReference type="RefSeq" id="WP_005471930.1">
    <property type="nucleotide sequence ID" value="NZ_CABEIK010000001.1"/>
</dbReference>
<dbReference type="EMBL" id="JABXJK010000004">
    <property type="protein sequence ID" value="MBA0971040.1"/>
    <property type="molecule type" value="Genomic_DNA"/>
</dbReference>
<feature type="domain" description="ABC transporter" evidence="3">
    <location>
        <begin position="1"/>
        <end position="226"/>
    </location>
</feature>
<dbReference type="SUPFAM" id="SSF52540">
    <property type="entry name" value="P-loop containing nucleoside triphosphate hydrolases"/>
    <property type="match status" value="1"/>
</dbReference>
<organism evidence="7 9">
    <name type="scientific">Enterococcus gallinarum</name>
    <dbReference type="NCBI Taxonomy" id="1353"/>
    <lineage>
        <taxon>Bacteria</taxon>
        <taxon>Bacillati</taxon>
        <taxon>Bacillota</taxon>
        <taxon>Bacilli</taxon>
        <taxon>Lactobacillales</taxon>
        <taxon>Enterococcaceae</taxon>
        <taxon>Enterococcus</taxon>
    </lineage>
</organism>
<reference evidence="6" key="4">
    <citation type="submission" date="2023-03" db="EMBL/GenBank/DDBJ databases">
        <authorList>
            <person name="Shen W."/>
            <person name="Cai J."/>
        </authorList>
    </citation>
    <scope>NUCLEOTIDE SEQUENCE</scope>
    <source>
        <strain evidence="6">K69-2</strain>
    </source>
</reference>
<dbReference type="PROSITE" id="PS50893">
    <property type="entry name" value="ABC_TRANSPORTER_2"/>
    <property type="match status" value="1"/>
</dbReference>
<reference evidence="7 9" key="1">
    <citation type="submission" date="2019-04" db="EMBL/GenBank/DDBJ databases">
        <title>Step-wise assembly of the neonatal virome modulated by breast feeding.</title>
        <authorList>
            <person name="Liang G."/>
            <person name="Bushman F."/>
        </authorList>
    </citation>
    <scope>NUCLEOTIDE SEQUENCE [LARGE SCALE GENOMIC DNA]</scope>
    <source>
        <strain evidence="7 9">E3404</strain>
    </source>
</reference>
<dbReference type="PANTHER" id="PTHR43158:SF10">
    <property type="entry name" value="ABC TRANSPORTER ATP-BINDING PROTEIN YTRB"/>
    <property type="match status" value="1"/>
</dbReference>
<reference evidence="4 11" key="3">
    <citation type="submission" date="2020-06" db="EMBL/GenBank/DDBJ databases">
        <title>Crossreactivity between MHC class I-restricted antigens from cancer cells and an enterococcal bacteriophage.</title>
        <authorList>
            <person name="Fluckiger A."/>
            <person name="Daillere R."/>
            <person name="Sassi M."/>
            <person name="Cattoir V."/>
            <person name="Kroemer G."/>
            <person name="Zitvogel L."/>
        </authorList>
    </citation>
    <scope>NUCLEOTIDE SEQUENCE [LARGE SCALE GENOMIC DNA]</scope>
    <source>
        <strain evidence="4 11">EG4</strain>
    </source>
</reference>
<evidence type="ECO:0000256" key="1">
    <source>
        <dbReference type="ARBA" id="ARBA00022741"/>
    </source>
</evidence>
<dbReference type="GeneID" id="93223398"/>